<organism evidence="1 2">
    <name type="scientific">Candidatus Magasanikbacteria bacterium RIFOXYB1_FULL_40_15</name>
    <dbReference type="NCBI Taxonomy" id="1798697"/>
    <lineage>
        <taxon>Bacteria</taxon>
        <taxon>Candidatus Magasanikiibacteriota</taxon>
    </lineage>
</organism>
<evidence type="ECO:0000313" key="2">
    <source>
        <dbReference type="Proteomes" id="UP000176300"/>
    </source>
</evidence>
<reference evidence="1 2" key="1">
    <citation type="journal article" date="2016" name="Nat. Commun.">
        <title>Thousands of microbial genomes shed light on interconnected biogeochemical processes in an aquifer system.</title>
        <authorList>
            <person name="Anantharaman K."/>
            <person name="Brown C.T."/>
            <person name="Hug L.A."/>
            <person name="Sharon I."/>
            <person name="Castelle C.J."/>
            <person name="Probst A.J."/>
            <person name="Thomas B.C."/>
            <person name="Singh A."/>
            <person name="Wilkins M.J."/>
            <person name="Karaoz U."/>
            <person name="Brodie E.L."/>
            <person name="Williams K.H."/>
            <person name="Hubbard S.S."/>
            <person name="Banfield J.F."/>
        </authorList>
    </citation>
    <scope>NUCLEOTIDE SEQUENCE [LARGE SCALE GENOMIC DNA]</scope>
</reference>
<name>A0A1F6NGE8_9BACT</name>
<evidence type="ECO:0000313" key="1">
    <source>
        <dbReference type="EMBL" id="OGH82909.1"/>
    </source>
</evidence>
<dbReference type="AlphaFoldDB" id="A0A1F6NGE8"/>
<dbReference type="InterPro" id="IPR006059">
    <property type="entry name" value="SBP"/>
</dbReference>
<dbReference type="Pfam" id="PF13416">
    <property type="entry name" value="SBP_bac_8"/>
    <property type="match status" value="1"/>
</dbReference>
<dbReference type="SUPFAM" id="SSF53850">
    <property type="entry name" value="Periplasmic binding protein-like II"/>
    <property type="match status" value="1"/>
</dbReference>
<sequence>MKIEKKLYIFITVLSLVLVLSGIGCKGLSQEEQAAVNPIILNYWTVYDDLPAIKSFISAYQLEHSYVTIKVRQVRYEEFDELFANALADDVAPDVVSMSPRWLNKYINRLEPMPGSVKVASIYTEGQFKPKTVISIKENGMPSLDYIKKTYIATVPEDIIIDGKVYGLPMFMDTLAMYYNVDLLDKAGIPIPPKTWDEFSSAVKKTTKYNGDGDIIQSGVALGTGENIDNAFDIISLLMMQNGITMARGNRVSFTDGMDERTTSHPALQALQFYSDFARPTKDVYSWNAKKGNSLDEFAQGKSVFYFGFAYDAPRLKARGPQIKFDIEPVPQLNSADPSNVANYWVESVVAKSKNKDEAWDFIRFMTMPSNVEKYVKVTGQPSPIREQLVKQQEDPELAAFALQAITAENWYHGKDIISAGEAFNDLFANYLSPLGEKENELRRNIGFIGDSARIIQQTF</sequence>
<dbReference type="PROSITE" id="PS51257">
    <property type="entry name" value="PROKAR_LIPOPROTEIN"/>
    <property type="match status" value="1"/>
</dbReference>
<proteinExistence type="predicted"/>
<protein>
    <recommendedName>
        <fullName evidence="3">ABC transporter substrate-binding protein</fullName>
    </recommendedName>
</protein>
<dbReference type="PANTHER" id="PTHR43649">
    <property type="entry name" value="ARABINOSE-BINDING PROTEIN-RELATED"/>
    <property type="match status" value="1"/>
</dbReference>
<dbReference type="Proteomes" id="UP000176300">
    <property type="component" value="Unassembled WGS sequence"/>
</dbReference>
<gene>
    <name evidence="1" type="ORF">A2373_04255</name>
</gene>
<dbReference type="STRING" id="1798697.A2373_04255"/>
<dbReference type="PANTHER" id="PTHR43649:SF12">
    <property type="entry name" value="DIACETYLCHITOBIOSE BINDING PROTEIN DASA"/>
    <property type="match status" value="1"/>
</dbReference>
<dbReference type="EMBL" id="MFQS01000026">
    <property type="protein sequence ID" value="OGH82909.1"/>
    <property type="molecule type" value="Genomic_DNA"/>
</dbReference>
<accession>A0A1F6NGE8</accession>
<evidence type="ECO:0008006" key="3">
    <source>
        <dbReference type="Google" id="ProtNLM"/>
    </source>
</evidence>
<comment type="caution">
    <text evidence="1">The sequence shown here is derived from an EMBL/GenBank/DDBJ whole genome shotgun (WGS) entry which is preliminary data.</text>
</comment>
<dbReference type="Gene3D" id="3.40.190.10">
    <property type="entry name" value="Periplasmic binding protein-like II"/>
    <property type="match status" value="1"/>
</dbReference>
<dbReference type="InterPro" id="IPR050490">
    <property type="entry name" value="Bact_solute-bd_prot1"/>
</dbReference>